<evidence type="ECO:0000256" key="9">
    <source>
        <dbReference type="SAM" id="SignalP"/>
    </source>
</evidence>
<dbReference type="Pfam" id="PF00560">
    <property type="entry name" value="LRR_1"/>
    <property type="match status" value="2"/>
</dbReference>
<evidence type="ECO:0000256" key="4">
    <source>
        <dbReference type="ARBA" id="ARBA00022729"/>
    </source>
</evidence>
<dbReference type="InterPro" id="IPR013210">
    <property type="entry name" value="LRR_N_plant-typ"/>
</dbReference>
<dbReference type="PANTHER" id="PTHR48063:SF90">
    <property type="entry name" value="OS11G0565920 PROTEIN"/>
    <property type="match status" value="1"/>
</dbReference>
<evidence type="ECO:0000256" key="2">
    <source>
        <dbReference type="ARBA" id="ARBA00022614"/>
    </source>
</evidence>
<evidence type="ECO:0000256" key="3">
    <source>
        <dbReference type="ARBA" id="ARBA00022692"/>
    </source>
</evidence>
<comment type="caution">
    <text evidence="11">The sequence shown here is derived from an EMBL/GenBank/DDBJ whole genome shotgun (WGS) entry which is preliminary data.</text>
</comment>
<feature type="signal peptide" evidence="9">
    <location>
        <begin position="1"/>
        <end position="18"/>
    </location>
</feature>
<dbReference type="EMBL" id="JBJUIK010000002">
    <property type="protein sequence ID" value="KAL3535490.1"/>
    <property type="molecule type" value="Genomic_DNA"/>
</dbReference>
<accession>A0ABD3AWH5</accession>
<dbReference type="Proteomes" id="UP001630127">
    <property type="component" value="Unassembled WGS sequence"/>
</dbReference>
<keyword evidence="4 9" id="KW-0732">Signal</keyword>
<dbReference type="PANTHER" id="PTHR48063">
    <property type="entry name" value="LRR RECEPTOR-LIKE KINASE"/>
    <property type="match status" value="1"/>
</dbReference>
<evidence type="ECO:0000313" key="11">
    <source>
        <dbReference type="EMBL" id="KAL3535490.1"/>
    </source>
</evidence>
<evidence type="ECO:0000256" key="7">
    <source>
        <dbReference type="ARBA" id="ARBA00023136"/>
    </source>
</evidence>
<organism evidence="11 12">
    <name type="scientific">Cinchona calisaya</name>
    <dbReference type="NCBI Taxonomy" id="153742"/>
    <lineage>
        <taxon>Eukaryota</taxon>
        <taxon>Viridiplantae</taxon>
        <taxon>Streptophyta</taxon>
        <taxon>Embryophyta</taxon>
        <taxon>Tracheophyta</taxon>
        <taxon>Spermatophyta</taxon>
        <taxon>Magnoliopsida</taxon>
        <taxon>eudicotyledons</taxon>
        <taxon>Gunneridae</taxon>
        <taxon>Pentapetalae</taxon>
        <taxon>asterids</taxon>
        <taxon>lamiids</taxon>
        <taxon>Gentianales</taxon>
        <taxon>Rubiaceae</taxon>
        <taxon>Cinchonoideae</taxon>
        <taxon>Cinchoneae</taxon>
        <taxon>Cinchona</taxon>
    </lineage>
</organism>
<dbReference type="InterPro" id="IPR046956">
    <property type="entry name" value="RLP23-like"/>
</dbReference>
<dbReference type="GO" id="GO:0016020">
    <property type="term" value="C:membrane"/>
    <property type="evidence" value="ECO:0007669"/>
    <property type="project" value="UniProtKB-SubCell"/>
</dbReference>
<keyword evidence="2" id="KW-0433">Leucine-rich repeat</keyword>
<evidence type="ECO:0000256" key="5">
    <source>
        <dbReference type="ARBA" id="ARBA00022737"/>
    </source>
</evidence>
<proteinExistence type="predicted"/>
<evidence type="ECO:0000256" key="8">
    <source>
        <dbReference type="ARBA" id="ARBA00023180"/>
    </source>
</evidence>
<feature type="chain" id="PRO_5044881634" description="Leucine-rich repeat-containing N-terminal plant-type domain-containing protein" evidence="9">
    <location>
        <begin position="19"/>
        <end position="254"/>
    </location>
</feature>
<keyword evidence="3" id="KW-0812">Transmembrane</keyword>
<feature type="domain" description="Leucine-rich repeat-containing N-terminal plant-type" evidence="10">
    <location>
        <begin position="38"/>
        <end position="79"/>
    </location>
</feature>
<dbReference type="Gene3D" id="3.80.10.10">
    <property type="entry name" value="Ribonuclease Inhibitor"/>
    <property type="match status" value="1"/>
</dbReference>
<dbReference type="InterPro" id="IPR032675">
    <property type="entry name" value="LRR_dom_sf"/>
</dbReference>
<keyword evidence="8" id="KW-0325">Glycoprotein</keyword>
<keyword evidence="5" id="KW-0677">Repeat</keyword>
<name>A0ABD3AWH5_9GENT</name>
<evidence type="ECO:0000259" key="10">
    <source>
        <dbReference type="Pfam" id="PF08263"/>
    </source>
</evidence>
<dbReference type="SUPFAM" id="SSF52058">
    <property type="entry name" value="L domain-like"/>
    <property type="match status" value="1"/>
</dbReference>
<dbReference type="AlphaFoldDB" id="A0ABD3AWH5"/>
<keyword evidence="12" id="KW-1185">Reference proteome</keyword>
<sequence length="254" mass="28823">MQYVILLILVVIMQIVSLRPVLGISSGFANVTSKCIEMERQALLKIKAELIDEYNRLSSWGTEKHHQSDCCRWRGVYCDNQTRNVVALDLGGPSPSSNGYYPPAPLRGKISPFALLKLQKLRCDDESTFSSIIAPQNTELKHLDLNLNQFSGSLPEISEFSSLTEFIIGVSELSLEPYFPKWLRTQHYISEIDISSTGIADTGPSWFWDQSPRLTYLNLSNNKIYGVLPDSTVQYHFYLQTYGHRIYPKTSYGV</sequence>
<evidence type="ECO:0000313" key="12">
    <source>
        <dbReference type="Proteomes" id="UP001630127"/>
    </source>
</evidence>
<keyword evidence="6" id="KW-1133">Transmembrane helix</keyword>
<reference evidence="11 12" key="1">
    <citation type="submission" date="2024-11" db="EMBL/GenBank/DDBJ databases">
        <title>A near-complete genome assembly of Cinchona calisaya.</title>
        <authorList>
            <person name="Lian D.C."/>
            <person name="Zhao X.W."/>
            <person name="Wei L."/>
        </authorList>
    </citation>
    <scope>NUCLEOTIDE SEQUENCE [LARGE SCALE GENOMIC DNA]</scope>
    <source>
        <tissue evidence="11">Nenye</tissue>
    </source>
</reference>
<evidence type="ECO:0000256" key="1">
    <source>
        <dbReference type="ARBA" id="ARBA00004479"/>
    </source>
</evidence>
<dbReference type="Pfam" id="PF08263">
    <property type="entry name" value="LRRNT_2"/>
    <property type="match status" value="1"/>
</dbReference>
<keyword evidence="7" id="KW-0472">Membrane</keyword>
<comment type="subcellular location">
    <subcellularLocation>
        <location evidence="1">Membrane</location>
        <topology evidence="1">Single-pass type I membrane protein</topology>
    </subcellularLocation>
</comment>
<dbReference type="InterPro" id="IPR001611">
    <property type="entry name" value="Leu-rich_rpt"/>
</dbReference>
<gene>
    <name evidence="11" type="ORF">ACH5RR_003951</name>
</gene>
<evidence type="ECO:0000256" key="6">
    <source>
        <dbReference type="ARBA" id="ARBA00022989"/>
    </source>
</evidence>
<protein>
    <recommendedName>
        <fullName evidence="10">Leucine-rich repeat-containing N-terminal plant-type domain-containing protein</fullName>
    </recommendedName>
</protein>